<dbReference type="GO" id="GO:0043041">
    <property type="term" value="P:amino acid activation for nonribosomal peptide biosynthetic process"/>
    <property type="evidence" value="ECO:0007669"/>
    <property type="project" value="TreeGrafter"/>
</dbReference>
<dbReference type="Gene3D" id="3.30.559.10">
    <property type="entry name" value="Chloramphenicol acetyltransferase-like domain"/>
    <property type="match status" value="1"/>
</dbReference>
<dbReference type="Proteomes" id="UP000663860">
    <property type="component" value="Unassembled WGS sequence"/>
</dbReference>
<dbReference type="PANTHER" id="PTHR45527:SF1">
    <property type="entry name" value="FATTY ACID SYNTHASE"/>
    <property type="match status" value="1"/>
</dbReference>
<name>A0A813NRH6_9BILA</name>
<dbReference type="InterPro" id="IPR001242">
    <property type="entry name" value="Condensation_dom"/>
</dbReference>
<dbReference type="InterPro" id="IPR020845">
    <property type="entry name" value="AMP-binding_CS"/>
</dbReference>
<sequence length="912" mass="105271">MNKARRFWANLMHGYDWNKIRHLVPNEDRTDRHHSGRGYSTVFTIDQDVVDAMMLFASTNNVTMFSLSLACYYTFLFKLTNHDDDLCVVSSAANRPEKEIQNMIGIFLNLLLYRIKTDPNITFKHLVQQVQQLSTEILEHASLPYQQIIDSQGKREINILPSTFFQYESLLSSMILKNSIEISVGEGSFVSSYYDRDLNHQNDTSLFDMSLTIIHDHHMRSTECFLNCSADIFKHQDDVDLLLKRFQHILTQLFCASIVNESIYDQCSISVSNLSLNLPEEIEEIQEVIFHRLPGIANEAPASYAQARIWLDERIRFDPNKPQIAIYNMPFVYRLQPGHTLSIKQLTHALHLTVNKHPSLHTSLHSDIEKNLLMQRVITHEDKNNENNTFSIIETTYETDEQLNEILHDEKRNPHLFDLAQGLVFRCHIIYYKQISPNHLLSDKDLLIFNFHHAQFDFPSMNIFLRDLNQAYTTGQLSYDDNTTLRYLDYSVIEQQMAMTGASMFWLDALRDCKLDQPLSLPFDRYRLANEHRTDRGTSISFDFGHDLSHHFLIHASSSNISLEHLTFAVYFIFLFKLTNGQTDLCLAMNINNNRYRDELKSIIGLFENVIPLRCQLDPHWCFHQLLEHVQGITTKSMKYSYFPLQPILNQHPHISKHAFLDTSLEFISHKNSNDNNAIMIGDSQLVPASFSFNINEDEIVIGIMGIEMAGGVYCPLSPRDPQHRLHALTQQTQGRLVLVHHLTTTKFDHDIVAFDIDSILNVDNMNNDINYDCLSNIKLKGEEKAYIIFTSGSTGTPKAVQVRHKNFVDCIHSLTYINSFNKHDTVVQMTRCSFDIHVQEILGTLLVGGTLIMLHPGGTVDFSYLSEVLKNKQITYLHTVPSLLHSFFTFVEQNNNWRVLKHLRSLCSSGE</sequence>
<dbReference type="GO" id="GO:0005829">
    <property type="term" value="C:cytosol"/>
    <property type="evidence" value="ECO:0007669"/>
    <property type="project" value="TreeGrafter"/>
</dbReference>
<dbReference type="InterPro" id="IPR000873">
    <property type="entry name" value="AMP-dep_synth/lig_dom"/>
</dbReference>
<feature type="domain" description="AMP-dependent synthetase/ligase" evidence="3">
    <location>
        <begin position="697"/>
        <end position="912"/>
    </location>
</feature>
<dbReference type="EMBL" id="CAJNOE010000019">
    <property type="protein sequence ID" value="CAF0742068.1"/>
    <property type="molecule type" value="Genomic_DNA"/>
</dbReference>
<evidence type="ECO:0000256" key="2">
    <source>
        <dbReference type="ARBA" id="ARBA00022553"/>
    </source>
</evidence>
<dbReference type="GO" id="GO:0047527">
    <property type="term" value="F:2,3-dihydroxybenzoate-serine ligase activity"/>
    <property type="evidence" value="ECO:0007669"/>
    <property type="project" value="TreeGrafter"/>
</dbReference>
<dbReference type="GO" id="GO:0009366">
    <property type="term" value="C:enterobactin synthetase complex"/>
    <property type="evidence" value="ECO:0007669"/>
    <property type="project" value="TreeGrafter"/>
</dbReference>
<dbReference type="Gene3D" id="3.40.50.980">
    <property type="match status" value="2"/>
</dbReference>
<evidence type="ECO:0000259" key="4">
    <source>
        <dbReference type="Pfam" id="PF00668"/>
    </source>
</evidence>
<reference evidence="5" key="1">
    <citation type="submission" date="2021-02" db="EMBL/GenBank/DDBJ databases">
        <authorList>
            <person name="Nowell W R."/>
        </authorList>
    </citation>
    <scope>NUCLEOTIDE SEQUENCE</scope>
</reference>
<dbReference type="AlphaFoldDB" id="A0A813NRH6"/>
<accession>A0A813NRH6</accession>
<evidence type="ECO:0000313" key="6">
    <source>
        <dbReference type="Proteomes" id="UP000663860"/>
    </source>
</evidence>
<evidence type="ECO:0000259" key="3">
    <source>
        <dbReference type="Pfam" id="PF00501"/>
    </source>
</evidence>
<dbReference type="GO" id="GO:0009239">
    <property type="term" value="P:enterobactin biosynthetic process"/>
    <property type="evidence" value="ECO:0007669"/>
    <property type="project" value="TreeGrafter"/>
</dbReference>
<feature type="domain" description="Condensation" evidence="4">
    <location>
        <begin position="297"/>
        <end position="669"/>
    </location>
</feature>
<proteinExistence type="predicted"/>
<dbReference type="InterPro" id="IPR023213">
    <property type="entry name" value="CAT-like_dom_sf"/>
</dbReference>
<dbReference type="Gene3D" id="3.30.559.30">
    <property type="entry name" value="Nonribosomal peptide synthetase, condensation domain"/>
    <property type="match status" value="2"/>
</dbReference>
<dbReference type="Pfam" id="PF00501">
    <property type="entry name" value="AMP-binding"/>
    <property type="match status" value="1"/>
</dbReference>
<dbReference type="SUPFAM" id="SSF56801">
    <property type="entry name" value="Acetyl-CoA synthetase-like"/>
    <property type="match status" value="1"/>
</dbReference>
<keyword evidence="1" id="KW-0596">Phosphopantetheine</keyword>
<dbReference type="PROSITE" id="PS00455">
    <property type="entry name" value="AMP_BINDING"/>
    <property type="match status" value="1"/>
</dbReference>
<organism evidence="5 6">
    <name type="scientific">Adineta steineri</name>
    <dbReference type="NCBI Taxonomy" id="433720"/>
    <lineage>
        <taxon>Eukaryota</taxon>
        <taxon>Metazoa</taxon>
        <taxon>Spiralia</taxon>
        <taxon>Gnathifera</taxon>
        <taxon>Rotifera</taxon>
        <taxon>Eurotatoria</taxon>
        <taxon>Bdelloidea</taxon>
        <taxon>Adinetida</taxon>
        <taxon>Adinetidae</taxon>
        <taxon>Adineta</taxon>
    </lineage>
</organism>
<evidence type="ECO:0000256" key="1">
    <source>
        <dbReference type="ARBA" id="ARBA00022450"/>
    </source>
</evidence>
<keyword evidence="2" id="KW-0597">Phosphoprotein</keyword>
<feature type="domain" description="Condensation" evidence="4">
    <location>
        <begin position="2"/>
        <end position="253"/>
    </location>
</feature>
<dbReference type="SUPFAM" id="SSF52777">
    <property type="entry name" value="CoA-dependent acyltransferases"/>
    <property type="match status" value="3"/>
</dbReference>
<gene>
    <name evidence="5" type="ORF">IZO911_LOCUS3603</name>
</gene>
<evidence type="ECO:0000313" key="5">
    <source>
        <dbReference type="EMBL" id="CAF0742068.1"/>
    </source>
</evidence>
<dbReference type="PANTHER" id="PTHR45527">
    <property type="entry name" value="NONRIBOSOMAL PEPTIDE SYNTHETASE"/>
    <property type="match status" value="1"/>
</dbReference>
<comment type="caution">
    <text evidence="5">The sequence shown here is derived from an EMBL/GenBank/DDBJ whole genome shotgun (WGS) entry which is preliminary data.</text>
</comment>
<dbReference type="Pfam" id="PF00668">
    <property type="entry name" value="Condensation"/>
    <property type="match status" value="2"/>
</dbReference>
<dbReference type="GO" id="GO:0031177">
    <property type="term" value="F:phosphopantetheine binding"/>
    <property type="evidence" value="ECO:0007669"/>
    <property type="project" value="TreeGrafter"/>
</dbReference>
<protein>
    <submittedName>
        <fullName evidence="5">Uncharacterized protein</fullName>
    </submittedName>
</protein>